<dbReference type="PANTHER" id="PTHR35368">
    <property type="entry name" value="HYDROPEROXIDE REDUCTASE"/>
    <property type="match status" value="1"/>
</dbReference>
<dbReference type="InterPro" id="IPR015946">
    <property type="entry name" value="KH_dom-like_a/b"/>
</dbReference>
<dbReference type="Proteomes" id="UP001500571">
    <property type="component" value="Unassembled WGS sequence"/>
</dbReference>
<dbReference type="Gene3D" id="3.30.300.20">
    <property type="match status" value="1"/>
</dbReference>
<evidence type="ECO:0000313" key="2">
    <source>
        <dbReference type="EMBL" id="GAA1969585.1"/>
    </source>
</evidence>
<proteinExistence type="predicted"/>
<evidence type="ECO:0000256" key="1">
    <source>
        <dbReference type="SAM" id="MobiDB-lite"/>
    </source>
</evidence>
<reference evidence="2 3" key="1">
    <citation type="journal article" date="2019" name="Int. J. Syst. Evol. Microbiol.">
        <title>The Global Catalogue of Microorganisms (GCM) 10K type strain sequencing project: providing services to taxonomists for standard genome sequencing and annotation.</title>
        <authorList>
            <consortium name="The Broad Institute Genomics Platform"/>
            <consortium name="The Broad Institute Genome Sequencing Center for Infectious Disease"/>
            <person name="Wu L."/>
            <person name="Ma J."/>
        </authorList>
    </citation>
    <scope>NUCLEOTIDE SEQUENCE [LARGE SCALE GENOMIC DNA]</scope>
    <source>
        <strain evidence="2 3">JCM 15309</strain>
    </source>
</reference>
<comment type="caution">
    <text evidence="2">The sequence shown here is derived from an EMBL/GenBank/DDBJ whole genome shotgun (WGS) entry which is preliminary data.</text>
</comment>
<sequence>MRTSASSGTAQGGAAPPKGTEMTVTTTPRPARNGVDVPTLFATLDAVKENPAIAAFQFRAQNTWQSGTHSRTVYSDFFGAMQEMQHREATVVESDHPEVLVGTDKAPTPVEYLLHAIAACVTSGVVNIASARGVTLTKVSSTVVGNIDLRGILGLSDQVRNGYQGITVSFEIECDADEETLRGIVEQSRRRSAVYDVLTNGTTVRIDVAARQAA</sequence>
<dbReference type="InterPro" id="IPR003718">
    <property type="entry name" value="OsmC/Ohr_fam"/>
</dbReference>
<gene>
    <name evidence="2" type="ORF">GCM10009798_32770</name>
</gene>
<keyword evidence="3" id="KW-1185">Reference proteome</keyword>
<evidence type="ECO:0000313" key="3">
    <source>
        <dbReference type="Proteomes" id="UP001500571"/>
    </source>
</evidence>
<feature type="compositionally biased region" description="Low complexity" evidence="1">
    <location>
        <begin position="1"/>
        <end position="15"/>
    </location>
</feature>
<dbReference type="InterPro" id="IPR036102">
    <property type="entry name" value="OsmC/Ohrsf"/>
</dbReference>
<name>A0ABN2RIY2_9ACTN</name>
<organism evidence="2 3">
    <name type="scientific">Nocardioides panacihumi</name>
    <dbReference type="NCBI Taxonomy" id="400774"/>
    <lineage>
        <taxon>Bacteria</taxon>
        <taxon>Bacillati</taxon>
        <taxon>Actinomycetota</taxon>
        <taxon>Actinomycetes</taxon>
        <taxon>Propionibacteriales</taxon>
        <taxon>Nocardioidaceae</taxon>
        <taxon>Nocardioides</taxon>
    </lineage>
</organism>
<dbReference type="SUPFAM" id="SSF82784">
    <property type="entry name" value="OsmC-like"/>
    <property type="match status" value="1"/>
</dbReference>
<accession>A0ABN2RIY2</accession>
<dbReference type="EMBL" id="BAAAPB010000004">
    <property type="protein sequence ID" value="GAA1969585.1"/>
    <property type="molecule type" value="Genomic_DNA"/>
</dbReference>
<dbReference type="Pfam" id="PF02566">
    <property type="entry name" value="OsmC"/>
    <property type="match status" value="1"/>
</dbReference>
<feature type="region of interest" description="Disordered" evidence="1">
    <location>
        <begin position="1"/>
        <end position="31"/>
    </location>
</feature>
<dbReference type="InterPro" id="IPR052924">
    <property type="entry name" value="OsmC/Ohr_hydroprdx_reductase"/>
</dbReference>
<dbReference type="PANTHER" id="PTHR35368:SF1">
    <property type="entry name" value="HYDROPEROXIDE REDUCTASE"/>
    <property type="match status" value="1"/>
</dbReference>
<protein>
    <submittedName>
        <fullName evidence="2">OsmC family protein</fullName>
    </submittedName>
</protein>